<evidence type="ECO:0000313" key="2">
    <source>
        <dbReference type="Proteomes" id="UP000254835"/>
    </source>
</evidence>
<sequence>MFMMPPYNKSLRQVADDIDVEHSTVYGWRTQLEMKELTAHKDELTHARIPEQIFSIRLETGELEFGWSAIMQLISIDS</sequence>
<protein>
    <submittedName>
        <fullName evidence="1">Uncharacterized protein</fullName>
    </submittedName>
</protein>
<dbReference type="EMBL" id="UHJA01000001">
    <property type="protein sequence ID" value="SUP78841.1"/>
    <property type="molecule type" value="Genomic_DNA"/>
</dbReference>
<proteinExistence type="predicted"/>
<organism evidence="1 2">
    <name type="scientific">Yersinia frederiksenii</name>
    <dbReference type="NCBI Taxonomy" id="29484"/>
    <lineage>
        <taxon>Bacteria</taxon>
        <taxon>Pseudomonadati</taxon>
        <taxon>Pseudomonadota</taxon>
        <taxon>Gammaproteobacteria</taxon>
        <taxon>Enterobacterales</taxon>
        <taxon>Yersiniaceae</taxon>
        <taxon>Yersinia</taxon>
    </lineage>
</organism>
<dbReference type="Proteomes" id="UP000254835">
    <property type="component" value="Unassembled WGS sequence"/>
</dbReference>
<dbReference type="AlphaFoldDB" id="A0A380PZB3"/>
<dbReference type="OrthoDB" id="9813126at2"/>
<accession>A0A380PZB3</accession>
<name>A0A380PZB3_YERFR</name>
<evidence type="ECO:0000313" key="1">
    <source>
        <dbReference type="EMBL" id="SUP78841.1"/>
    </source>
</evidence>
<gene>
    <name evidence="1" type="ORF">NCTC11470_03979</name>
</gene>
<reference evidence="1 2" key="1">
    <citation type="submission" date="2018-06" db="EMBL/GenBank/DDBJ databases">
        <authorList>
            <consortium name="Pathogen Informatics"/>
            <person name="Doyle S."/>
        </authorList>
    </citation>
    <scope>NUCLEOTIDE SEQUENCE [LARGE SCALE GENOMIC DNA]</scope>
    <source>
        <strain evidence="1 2">NCTC11470</strain>
    </source>
</reference>
<dbReference type="RefSeq" id="WP_050413926.1">
    <property type="nucleotide sequence ID" value="NZ_CP023964.1"/>
</dbReference>
<dbReference type="GeneID" id="57903592"/>